<evidence type="ECO:0000313" key="2">
    <source>
        <dbReference type="Proteomes" id="UP000188613"/>
    </source>
</evidence>
<dbReference type="RefSeq" id="WP_076763194.1">
    <property type="nucleotide sequence ID" value="NZ_MSFI01000001.1"/>
</dbReference>
<comment type="caution">
    <text evidence="1">The sequence shown here is derived from an EMBL/GenBank/DDBJ whole genome shotgun (WGS) entry which is preliminary data.</text>
</comment>
<dbReference type="Proteomes" id="UP000188613">
    <property type="component" value="Unassembled WGS sequence"/>
</dbReference>
<name>A0A1V2ACJ7_9BACI</name>
<accession>A0A1V2ACJ7</accession>
<sequence length="81" mass="9746">MNIGDIEEIVDKDFESMELWKWQRDFALMAVCTEYERGVHHLHRSLTQAKTFAEKNLLLIQLNMFFDILDWLIIQRSTLVF</sequence>
<dbReference type="EMBL" id="MSFI01000001">
    <property type="protein sequence ID" value="OMP68687.1"/>
    <property type="molecule type" value="Genomic_DNA"/>
</dbReference>
<reference evidence="1 2" key="1">
    <citation type="submission" date="2016-12" db="EMBL/GenBank/DDBJ databases">
        <title>Domibacillus sp. SAB 38T whole genome sequencing.</title>
        <authorList>
            <person name="Verma A."/>
            <person name="Ojha A.K."/>
            <person name="Krishnamurthi S."/>
        </authorList>
    </citation>
    <scope>NUCLEOTIDE SEQUENCE [LARGE SCALE GENOMIC DNA]</scope>
    <source>
        <strain evidence="1 2">SAB 38</strain>
    </source>
</reference>
<dbReference type="AlphaFoldDB" id="A0A1V2ACJ7"/>
<organism evidence="1 2">
    <name type="scientific">Domibacillus epiphyticus</name>
    <dbReference type="NCBI Taxonomy" id="1714355"/>
    <lineage>
        <taxon>Bacteria</taxon>
        <taxon>Bacillati</taxon>
        <taxon>Bacillota</taxon>
        <taxon>Bacilli</taxon>
        <taxon>Bacillales</taxon>
        <taxon>Bacillaceae</taxon>
        <taxon>Domibacillus</taxon>
    </lineage>
</organism>
<proteinExistence type="predicted"/>
<keyword evidence="2" id="KW-1185">Reference proteome</keyword>
<gene>
    <name evidence="1" type="ORF">BTO28_01155</name>
</gene>
<protein>
    <submittedName>
        <fullName evidence="1">Uncharacterized protein</fullName>
    </submittedName>
</protein>
<evidence type="ECO:0000313" key="1">
    <source>
        <dbReference type="EMBL" id="OMP68687.1"/>
    </source>
</evidence>